<dbReference type="InterPro" id="IPR050739">
    <property type="entry name" value="MFP"/>
</dbReference>
<accession>A0ABY5XQV0</accession>
<feature type="coiled-coil region" evidence="1">
    <location>
        <begin position="119"/>
        <end position="153"/>
    </location>
</feature>
<dbReference type="PANTHER" id="PTHR30386">
    <property type="entry name" value="MEMBRANE FUSION SUBUNIT OF EMRAB-TOLC MULTIDRUG EFFLUX PUMP"/>
    <property type="match status" value="1"/>
</dbReference>
<keyword evidence="1" id="KW-0175">Coiled coil</keyword>
<dbReference type="EMBL" id="CP104144">
    <property type="protein sequence ID" value="UWU16982.1"/>
    <property type="molecule type" value="Genomic_DNA"/>
</dbReference>
<name>A0ABY5XQV0_RHISU</name>
<dbReference type="Proteomes" id="UP001060123">
    <property type="component" value="Plasmid pWSM1592_1"/>
</dbReference>
<sequence length="387" mass="42280">MAVPMGWHATGYLMASVLVAVVLFLSIASYARIVTATGVILPDSGVAAVMPPRSGVVMKMMVHDGDLVKEAQELVAVRSEDYLVSGESASQKVAQMLARQNASITEQLIEVKNDQASQTAQFDAQIAGYRTQIEKLQNQIVLQRDLVASIEQDVERIRGLVDKGIVPKRDVLLREDSLTERRQQMAVLESTLTERRSDLSDAERMLDQVKARANEKIAALQSQREDINRSIAANEQSRAYVIRSPIAGTVSGLTAKIGEPLNAQQALMSIVPLNAPLHAQLDVPNAAVGFVEVGQAVRLAIDTFPYQSFGTIAGRVKSLSKSPVNRGNGTNTNLNYLVTVELERQSIMAFGKPQALFAGMTLSARIATARQSLLEWLFEPLFALQRR</sequence>
<feature type="coiled-coil region" evidence="1">
    <location>
        <begin position="192"/>
        <end position="230"/>
    </location>
</feature>
<keyword evidence="2" id="KW-1133">Transmembrane helix</keyword>
<keyword evidence="4" id="KW-0614">Plasmid</keyword>
<organism evidence="4 5">
    <name type="scientific">Rhizobium sullae</name>
    <name type="common">Rhizobium hedysari</name>
    <dbReference type="NCBI Taxonomy" id="50338"/>
    <lineage>
        <taxon>Bacteria</taxon>
        <taxon>Pseudomonadati</taxon>
        <taxon>Pseudomonadota</taxon>
        <taxon>Alphaproteobacteria</taxon>
        <taxon>Hyphomicrobiales</taxon>
        <taxon>Rhizobiaceae</taxon>
        <taxon>Rhizobium/Agrobacterium group</taxon>
        <taxon>Rhizobium</taxon>
    </lineage>
</organism>
<dbReference type="PRINTS" id="PR01490">
    <property type="entry name" value="RTXTOXIND"/>
</dbReference>
<gene>
    <name evidence="4" type="ORF">N2599_29700</name>
</gene>
<evidence type="ECO:0000313" key="5">
    <source>
        <dbReference type="Proteomes" id="UP001060123"/>
    </source>
</evidence>
<dbReference type="InterPro" id="IPR058982">
    <property type="entry name" value="Beta-barrel_AprE"/>
</dbReference>
<feature type="domain" description="AprE-like beta-barrel" evidence="3">
    <location>
        <begin position="279"/>
        <end position="368"/>
    </location>
</feature>
<geneLocation type="plasmid" evidence="4 5">
    <name>pWSM1592_1</name>
</geneLocation>
<evidence type="ECO:0000256" key="1">
    <source>
        <dbReference type="SAM" id="Coils"/>
    </source>
</evidence>
<proteinExistence type="predicted"/>
<keyword evidence="2" id="KW-0812">Transmembrane</keyword>
<dbReference type="Gene3D" id="2.40.30.170">
    <property type="match status" value="1"/>
</dbReference>
<dbReference type="Pfam" id="PF26002">
    <property type="entry name" value="Beta-barrel_AprE"/>
    <property type="match status" value="1"/>
</dbReference>
<keyword evidence="2" id="KW-0472">Membrane</keyword>
<evidence type="ECO:0000313" key="4">
    <source>
        <dbReference type="EMBL" id="UWU16982.1"/>
    </source>
</evidence>
<evidence type="ECO:0000259" key="3">
    <source>
        <dbReference type="Pfam" id="PF26002"/>
    </source>
</evidence>
<keyword evidence="5" id="KW-1185">Reference proteome</keyword>
<dbReference type="SUPFAM" id="SSF111369">
    <property type="entry name" value="HlyD-like secretion proteins"/>
    <property type="match status" value="1"/>
</dbReference>
<evidence type="ECO:0000256" key="2">
    <source>
        <dbReference type="SAM" id="Phobius"/>
    </source>
</evidence>
<dbReference type="PANTHER" id="PTHR30386:SF28">
    <property type="entry name" value="EXPORTED PROTEIN"/>
    <property type="match status" value="1"/>
</dbReference>
<protein>
    <submittedName>
        <fullName evidence="4">HlyD family efflux transporter periplasmic adaptor subunit</fullName>
    </submittedName>
</protein>
<feature type="transmembrane region" description="Helical" evidence="2">
    <location>
        <begin position="12"/>
        <end position="31"/>
    </location>
</feature>
<reference evidence="4" key="1">
    <citation type="submission" date="2022-09" db="EMBL/GenBank/DDBJ databases">
        <title>Australian commercial rhizobial inoculants.</title>
        <authorList>
            <person name="Kohlmeier M.G."/>
            <person name="O'Hara G.W."/>
            <person name="Colombi E."/>
            <person name="Ramsay J.P."/>
            <person name="Terpolilli J."/>
        </authorList>
    </citation>
    <scope>NUCLEOTIDE SEQUENCE</scope>
    <source>
        <strain evidence="4">WSM1592</strain>
        <plasmid evidence="4">pWSM1592_1</plasmid>
    </source>
</reference>
<dbReference type="RefSeq" id="WP_209444086.1">
    <property type="nucleotide sequence ID" value="NZ_CP104144.1"/>
</dbReference>